<sequence length="134" mass="15428">MQERKYLKDVLPRLYEETKKWLETLEDDYLAEQLPHLFITRRCTCGDCSDFSMDSDLPHLSLEAGSKLLQRPLYYEMPNGFSLGLSGKSGLTVGEHHESYVSSFELCGADYPDRYIHKQLEAHGFTSTREGKET</sequence>
<evidence type="ECO:0000313" key="2">
    <source>
        <dbReference type="Proteomes" id="UP000321485"/>
    </source>
</evidence>
<gene>
    <name evidence="1" type="ORF">ATF69_0554</name>
</gene>
<dbReference type="Proteomes" id="UP000321485">
    <property type="component" value="Unassembled WGS sequence"/>
</dbReference>
<dbReference type="GeneID" id="51109628"/>
<accession>A0A561XRF7</accession>
<organism evidence="1 2">
    <name type="scientific">Acidovorax delafieldii</name>
    <name type="common">Pseudomonas delafieldii</name>
    <dbReference type="NCBI Taxonomy" id="47920"/>
    <lineage>
        <taxon>Bacteria</taxon>
        <taxon>Pseudomonadati</taxon>
        <taxon>Pseudomonadota</taxon>
        <taxon>Betaproteobacteria</taxon>
        <taxon>Burkholderiales</taxon>
        <taxon>Comamonadaceae</taxon>
        <taxon>Acidovorax</taxon>
    </lineage>
</organism>
<proteinExistence type="predicted"/>
<protein>
    <submittedName>
        <fullName evidence="1">Uncharacterized protein</fullName>
    </submittedName>
</protein>
<reference evidence="1 2" key="1">
    <citation type="journal article" date="2015" name="Stand. Genomic Sci.">
        <title>Genomic Encyclopedia of Bacterial and Archaeal Type Strains, Phase III: the genomes of soil and plant-associated and newly described type strains.</title>
        <authorList>
            <person name="Whitman W.B."/>
            <person name="Woyke T."/>
            <person name="Klenk H.P."/>
            <person name="Zhou Y."/>
            <person name="Lilburn T.G."/>
            <person name="Beck B.J."/>
            <person name="De Vos P."/>
            <person name="Vandamme P."/>
            <person name="Eisen J.A."/>
            <person name="Garrity G."/>
            <person name="Hugenholtz P."/>
            <person name="Kyrpides N.C."/>
        </authorList>
    </citation>
    <scope>NUCLEOTIDE SEQUENCE [LARGE SCALE GENOMIC DNA]</scope>
    <source>
        <strain evidence="1 2">DSM 64</strain>
    </source>
</reference>
<name>A0A561XRF7_ACIDE</name>
<comment type="caution">
    <text evidence="1">The sequence shown here is derived from an EMBL/GenBank/DDBJ whole genome shotgun (WGS) entry which is preliminary data.</text>
</comment>
<dbReference type="AlphaFoldDB" id="A0A561XRF7"/>
<dbReference type="EMBL" id="VJWE01000011">
    <property type="protein sequence ID" value="TWG38692.1"/>
    <property type="molecule type" value="Genomic_DNA"/>
</dbReference>
<evidence type="ECO:0000313" key="1">
    <source>
        <dbReference type="EMBL" id="TWG38692.1"/>
    </source>
</evidence>
<dbReference type="RefSeq" id="WP_146869823.1">
    <property type="nucleotide sequence ID" value="NZ_VJWE01000011.1"/>
</dbReference>